<dbReference type="SUPFAM" id="SSF54506">
    <property type="entry name" value="Diaminopimelate epimerase-like"/>
    <property type="match status" value="1"/>
</dbReference>
<comment type="similarity">
    <text evidence="1">Belongs to the PhzF family.</text>
</comment>
<dbReference type="PANTHER" id="PTHR13774">
    <property type="entry name" value="PHENAZINE BIOSYNTHESIS PROTEIN"/>
    <property type="match status" value="1"/>
</dbReference>
<dbReference type="AlphaFoldDB" id="C6T8Y1"/>
<name>C6T8Y1_SOYBN</name>
<dbReference type="EMBL" id="BT093938">
    <property type="protein sequence ID" value="ACU18283.1"/>
    <property type="molecule type" value="mRNA"/>
</dbReference>
<sequence length="197" mass="21697">MSMAKKPVKYSLVDAFTESVFKGNPAAVCFLEEKRDKKWLQGVAAEFNLSVTCYLTRITESHGTTSYPRFDLRWFTPVSEVVVTSGRVVEELQPQLDAIVKCPGRGLIVTGIAPPGSEFDFCSRFFCPKLGVNEDPVCGGAHCALAPYWSKKLGKCDFKAYQASARGGVLNVHLDEQNQRVLLRGKAVKVMEGCVLV</sequence>
<evidence type="ECO:0008006" key="4">
    <source>
        <dbReference type="Google" id="ProtNLM"/>
    </source>
</evidence>
<accession>C6T8Y1</accession>
<reference evidence="3" key="1">
    <citation type="submission" date="2009-08" db="EMBL/GenBank/DDBJ databases">
        <authorList>
            <person name="Cheung F."/>
            <person name="Xiao Y."/>
            <person name="Chan A."/>
            <person name="Moskal W."/>
            <person name="Town C.D."/>
        </authorList>
    </citation>
    <scope>NUCLEOTIDE SEQUENCE</scope>
</reference>
<dbReference type="InterPro" id="IPR003719">
    <property type="entry name" value="Phenazine_PhzF-like"/>
</dbReference>
<proteinExistence type="evidence at transcript level"/>
<evidence type="ECO:0000256" key="2">
    <source>
        <dbReference type="ARBA" id="ARBA00023235"/>
    </source>
</evidence>
<dbReference type="Gene3D" id="3.10.310.10">
    <property type="entry name" value="Diaminopimelate Epimerase, Chain A, domain 1"/>
    <property type="match status" value="2"/>
</dbReference>
<dbReference type="Pfam" id="PF02567">
    <property type="entry name" value="PhzC-PhzF"/>
    <property type="match status" value="1"/>
</dbReference>
<evidence type="ECO:0000256" key="1">
    <source>
        <dbReference type="ARBA" id="ARBA00008270"/>
    </source>
</evidence>
<protein>
    <recommendedName>
        <fullName evidence="4">Isomerase</fullName>
    </recommendedName>
</protein>
<organism evidence="3">
    <name type="scientific">Glycine max</name>
    <name type="common">Soybean</name>
    <name type="synonym">Glycine hispida</name>
    <dbReference type="NCBI Taxonomy" id="3847"/>
    <lineage>
        <taxon>Eukaryota</taxon>
        <taxon>Viridiplantae</taxon>
        <taxon>Streptophyta</taxon>
        <taxon>Embryophyta</taxon>
        <taxon>Tracheophyta</taxon>
        <taxon>Spermatophyta</taxon>
        <taxon>Magnoliopsida</taxon>
        <taxon>eudicotyledons</taxon>
        <taxon>Gunneridae</taxon>
        <taxon>Pentapetalae</taxon>
        <taxon>rosids</taxon>
        <taxon>fabids</taxon>
        <taxon>Fabales</taxon>
        <taxon>Fabaceae</taxon>
        <taxon>Papilionoideae</taxon>
        <taxon>50 kb inversion clade</taxon>
        <taxon>NPAAA clade</taxon>
        <taxon>indigoferoid/millettioid clade</taxon>
        <taxon>Phaseoleae</taxon>
        <taxon>Glycine</taxon>
        <taxon>Glycine subgen. Soja</taxon>
    </lineage>
</organism>
<dbReference type="ExpressionAtlas" id="C6T8Y1">
    <property type="expression patterns" value="baseline and differential"/>
</dbReference>
<dbReference type="GO" id="GO:0016853">
    <property type="term" value="F:isomerase activity"/>
    <property type="evidence" value="ECO:0007669"/>
    <property type="project" value="UniProtKB-KW"/>
</dbReference>
<keyword evidence="2" id="KW-0413">Isomerase</keyword>
<evidence type="ECO:0000313" key="3">
    <source>
        <dbReference type="EMBL" id="ACU18283.1"/>
    </source>
</evidence>
<dbReference type="PANTHER" id="PTHR13774:SF17">
    <property type="entry name" value="PHENAZINE BIOSYNTHESIS-LIKE DOMAIN-CONTAINING PROTEIN"/>
    <property type="match status" value="1"/>
</dbReference>